<evidence type="ECO:0000313" key="3">
    <source>
        <dbReference type="Proteomes" id="UP001487740"/>
    </source>
</evidence>
<dbReference type="Proteomes" id="UP001487740">
    <property type="component" value="Unassembled WGS sequence"/>
</dbReference>
<evidence type="ECO:0000256" key="1">
    <source>
        <dbReference type="SAM" id="MobiDB-lite"/>
    </source>
</evidence>
<protein>
    <submittedName>
        <fullName evidence="2">Uncharacterized protein</fullName>
    </submittedName>
</protein>
<keyword evidence="3" id="KW-1185">Reference proteome</keyword>
<sequence>MKMQLGKSKWAASGREKQRSVHGAFPASCWLPVDVLTVEIKVHFSRTQGSPRLSRHSPATLPPSEPLLPTGGCLHGATWAR</sequence>
<dbReference type="EMBL" id="JARAKH010000001">
    <property type="protein sequence ID" value="KAK8407432.1"/>
    <property type="molecule type" value="Genomic_DNA"/>
</dbReference>
<proteinExistence type="predicted"/>
<dbReference type="AlphaFoldDB" id="A0AAW0V898"/>
<reference evidence="2 3" key="1">
    <citation type="submission" date="2023-03" db="EMBL/GenBank/DDBJ databases">
        <title>High-quality genome of Scylla paramamosain provides insights in environmental adaptation.</title>
        <authorList>
            <person name="Zhang L."/>
        </authorList>
    </citation>
    <scope>NUCLEOTIDE SEQUENCE [LARGE SCALE GENOMIC DNA]</scope>
    <source>
        <strain evidence="2">LZ_2023a</strain>
        <tissue evidence="2">Muscle</tissue>
    </source>
</reference>
<evidence type="ECO:0000313" key="2">
    <source>
        <dbReference type="EMBL" id="KAK8407432.1"/>
    </source>
</evidence>
<name>A0AAW0V898_SCYPA</name>
<comment type="caution">
    <text evidence="2">The sequence shown here is derived from an EMBL/GenBank/DDBJ whole genome shotgun (WGS) entry which is preliminary data.</text>
</comment>
<organism evidence="2 3">
    <name type="scientific">Scylla paramamosain</name>
    <name type="common">Mud crab</name>
    <dbReference type="NCBI Taxonomy" id="85552"/>
    <lineage>
        <taxon>Eukaryota</taxon>
        <taxon>Metazoa</taxon>
        <taxon>Ecdysozoa</taxon>
        <taxon>Arthropoda</taxon>
        <taxon>Crustacea</taxon>
        <taxon>Multicrustacea</taxon>
        <taxon>Malacostraca</taxon>
        <taxon>Eumalacostraca</taxon>
        <taxon>Eucarida</taxon>
        <taxon>Decapoda</taxon>
        <taxon>Pleocyemata</taxon>
        <taxon>Brachyura</taxon>
        <taxon>Eubrachyura</taxon>
        <taxon>Portunoidea</taxon>
        <taxon>Portunidae</taxon>
        <taxon>Portuninae</taxon>
        <taxon>Scylla</taxon>
    </lineage>
</organism>
<feature type="region of interest" description="Disordered" evidence="1">
    <location>
        <begin position="1"/>
        <end position="21"/>
    </location>
</feature>
<accession>A0AAW0V898</accession>
<feature type="region of interest" description="Disordered" evidence="1">
    <location>
        <begin position="47"/>
        <end position="69"/>
    </location>
</feature>
<gene>
    <name evidence="2" type="ORF">O3P69_002161</name>
</gene>